<evidence type="ECO:0000313" key="3">
    <source>
        <dbReference type="Proteomes" id="UP000287033"/>
    </source>
</evidence>
<evidence type="ECO:0000256" key="1">
    <source>
        <dbReference type="SAM" id="MobiDB-lite"/>
    </source>
</evidence>
<reference evidence="2 3" key="1">
    <citation type="journal article" date="2018" name="Nat. Ecol. Evol.">
        <title>Shark genomes provide insights into elasmobranch evolution and the origin of vertebrates.</title>
        <authorList>
            <person name="Hara Y"/>
            <person name="Yamaguchi K"/>
            <person name="Onimaru K"/>
            <person name="Kadota M"/>
            <person name="Koyanagi M"/>
            <person name="Keeley SD"/>
            <person name="Tatsumi K"/>
            <person name="Tanaka K"/>
            <person name="Motone F"/>
            <person name="Kageyama Y"/>
            <person name="Nozu R"/>
            <person name="Adachi N"/>
            <person name="Nishimura O"/>
            <person name="Nakagawa R"/>
            <person name="Tanegashima C"/>
            <person name="Kiyatake I"/>
            <person name="Matsumoto R"/>
            <person name="Murakumo K"/>
            <person name="Nishida K"/>
            <person name="Terakita A"/>
            <person name="Kuratani S"/>
            <person name="Sato K"/>
            <person name="Hyodo S Kuraku.S."/>
        </authorList>
    </citation>
    <scope>NUCLEOTIDE SEQUENCE [LARGE SCALE GENOMIC DNA]</scope>
</reference>
<feature type="compositionally biased region" description="Polar residues" evidence="1">
    <location>
        <begin position="11"/>
        <end position="48"/>
    </location>
</feature>
<sequence>MTGPRGVALGSGQQQVYSSTPTHSAAGTLWPSANQPLQMSDASGFDSS</sequence>
<evidence type="ECO:0000313" key="2">
    <source>
        <dbReference type="EMBL" id="GCC40630.1"/>
    </source>
</evidence>
<keyword evidence="3" id="KW-1185">Reference proteome</keyword>
<accession>A0A401TD82</accession>
<feature type="region of interest" description="Disordered" evidence="1">
    <location>
        <begin position="1"/>
        <end position="48"/>
    </location>
</feature>
<name>A0A401TD82_CHIPU</name>
<feature type="non-terminal residue" evidence="2">
    <location>
        <position position="48"/>
    </location>
</feature>
<protein>
    <submittedName>
        <fullName evidence="2">Uncharacterized protein</fullName>
    </submittedName>
</protein>
<organism evidence="2 3">
    <name type="scientific">Chiloscyllium punctatum</name>
    <name type="common">Brownbanded bambooshark</name>
    <name type="synonym">Hemiscyllium punctatum</name>
    <dbReference type="NCBI Taxonomy" id="137246"/>
    <lineage>
        <taxon>Eukaryota</taxon>
        <taxon>Metazoa</taxon>
        <taxon>Chordata</taxon>
        <taxon>Craniata</taxon>
        <taxon>Vertebrata</taxon>
        <taxon>Chondrichthyes</taxon>
        <taxon>Elasmobranchii</taxon>
        <taxon>Galeomorphii</taxon>
        <taxon>Galeoidea</taxon>
        <taxon>Orectolobiformes</taxon>
        <taxon>Hemiscylliidae</taxon>
        <taxon>Chiloscyllium</taxon>
    </lineage>
</organism>
<comment type="caution">
    <text evidence="2">The sequence shown here is derived from an EMBL/GenBank/DDBJ whole genome shotgun (WGS) entry which is preliminary data.</text>
</comment>
<dbReference type="EMBL" id="BEZZ01044043">
    <property type="protein sequence ID" value="GCC40630.1"/>
    <property type="molecule type" value="Genomic_DNA"/>
</dbReference>
<gene>
    <name evidence="2" type="ORF">chiPu_0024684</name>
</gene>
<proteinExistence type="predicted"/>
<dbReference type="AlphaFoldDB" id="A0A401TD82"/>
<dbReference type="Proteomes" id="UP000287033">
    <property type="component" value="Unassembled WGS sequence"/>
</dbReference>